<reference evidence="14" key="1">
    <citation type="submission" date="2018-06" db="EMBL/GenBank/DDBJ databases">
        <authorList>
            <person name="Zhirakovskaya E."/>
        </authorList>
    </citation>
    <scope>NUCLEOTIDE SEQUENCE</scope>
</reference>
<dbReference type="FunFam" id="1.20.1640.10:FF:000004">
    <property type="entry name" value="Protein translocase subunit SecD"/>
    <property type="match status" value="1"/>
</dbReference>
<dbReference type="Pfam" id="PF13721">
    <property type="entry name" value="SecD-TM1"/>
    <property type="match status" value="1"/>
</dbReference>
<evidence type="ECO:0000259" key="13">
    <source>
        <dbReference type="Pfam" id="PF22599"/>
    </source>
</evidence>
<dbReference type="PRINTS" id="PR00702">
    <property type="entry name" value="ACRIFLAVINRP"/>
</dbReference>
<dbReference type="Pfam" id="PF07549">
    <property type="entry name" value="Sec_GG"/>
    <property type="match status" value="1"/>
</dbReference>
<keyword evidence="4 9" id="KW-0812">Transmembrane</keyword>
<evidence type="ECO:0000256" key="1">
    <source>
        <dbReference type="ARBA" id="ARBA00004651"/>
    </source>
</evidence>
<dbReference type="Gene3D" id="1.20.1640.10">
    <property type="entry name" value="Multidrug efflux transporter AcrB transmembrane domain"/>
    <property type="match status" value="1"/>
</dbReference>
<evidence type="ECO:0000259" key="12">
    <source>
        <dbReference type="Pfam" id="PF21760"/>
    </source>
</evidence>
<feature type="transmembrane region" description="Helical" evidence="9">
    <location>
        <begin position="552"/>
        <end position="574"/>
    </location>
</feature>
<evidence type="ECO:0000259" key="11">
    <source>
        <dbReference type="Pfam" id="PF13721"/>
    </source>
</evidence>
<dbReference type="InterPro" id="IPR022646">
    <property type="entry name" value="SecD/SecF_CS"/>
</dbReference>
<feature type="domain" description="Protein translocase subunit SecDF P1" evidence="12">
    <location>
        <begin position="230"/>
        <end position="287"/>
    </location>
</feature>
<dbReference type="InterPro" id="IPR005791">
    <property type="entry name" value="SecD"/>
</dbReference>
<keyword evidence="5" id="KW-0653">Protein transport</keyword>
<dbReference type="Gene3D" id="3.30.70.3400">
    <property type="match status" value="2"/>
</dbReference>
<keyword evidence="2" id="KW-0813">Transport</keyword>
<dbReference type="GO" id="GO:0015450">
    <property type="term" value="F:protein-transporting ATPase activity"/>
    <property type="evidence" value="ECO:0007669"/>
    <property type="project" value="InterPro"/>
</dbReference>
<dbReference type="SUPFAM" id="SSF82866">
    <property type="entry name" value="Multidrug efflux transporter AcrB transmembrane domain"/>
    <property type="match status" value="1"/>
</dbReference>
<evidence type="ECO:0000256" key="4">
    <source>
        <dbReference type="ARBA" id="ARBA00022692"/>
    </source>
</evidence>
<dbReference type="Gene3D" id="3.30.1360.200">
    <property type="match status" value="1"/>
</dbReference>
<evidence type="ECO:0000256" key="2">
    <source>
        <dbReference type="ARBA" id="ARBA00022448"/>
    </source>
</evidence>
<dbReference type="FunFam" id="3.30.1360.200:FF:000001">
    <property type="entry name" value="Protein translocase subunit SecD"/>
    <property type="match status" value="1"/>
</dbReference>
<evidence type="ECO:0000256" key="5">
    <source>
        <dbReference type="ARBA" id="ARBA00022927"/>
    </source>
</evidence>
<dbReference type="PANTHER" id="PTHR30081">
    <property type="entry name" value="PROTEIN-EXPORT MEMBRANE PROTEIN SEC"/>
    <property type="match status" value="1"/>
</dbReference>
<dbReference type="Gene3D" id="3.30.70.260">
    <property type="match status" value="1"/>
</dbReference>
<dbReference type="InterPro" id="IPR054384">
    <property type="entry name" value="SecDF_P1_head"/>
</dbReference>
<dbReference type="InterPro" id="IPR055344">
    <property type="entry name" value="SecD_SecF_C_bact"/>
</dbReference>
<dbReference type="PANTHER" id="PTHR30081:SF1">
    <property type="entry name" value="PROTEIN TRANSLOCASE SUBUNIT SECD"/>
    <property type="match status" value="1"/>
</dbReference>
<evidence type="ECO:0000256" key="6">
    <source>
        <dbReference type="ARBA" id="ARBA00022989"/>
    </source>
</evidence>
<keyword evidence="3" id="KW-1003">Cell membrane</keyword>
<dbReference type="EMBL" id="UOFT01000033">
    <property type="protein sequence ID" value="VAW93308.1"/>
    <property type="molecule type" value="Genomic_DNA"/>
</dbReference>
<dbReference type="InterPro" id="IPR027398">
    <property type="entry name" value="SecD-TM"/>
</dbReference>
<keyword evidence="8 9" id="KW-0472">Membrane</keyword>
<evidence type="ECO:0000256" key="9">
    <source>
        <dbReference type="SAM" id="Phobius"/>
    </source>
</evidence>
<dbReference type="Pfam" id="PF02355">
    <property type="entry name" value="SecD_SecF_C"/>
    <property type="match status" value="1"/>
</dbReference>
<comment type="subcellular location">
    <subcellularLocation>
        <location evidence="1">Cell membrane</location>
        <topology evidence="1">Multi-pass membrane protein</topology>
    </subcellularLocation>
</comment>
<sequence>MLNKYALWKNALILVVVLIGALYALPNIYGSNPAIQITATRAATVDENLINRVKTELTSSGAEFSNIKIDDDILVIRFENVENQLKVNDMLRESLGEAYSVAQNIITASPEWLLSLGAQPMYLGLDLRGGLHFLMEVDMDTVLKQAYETFTADVRRVLRQEKIRYLTVKQLKDGIEVKFRDSATRDKAEAPIRQQLDELTFEQNDRDGAFYLSLKMTEVSLVERKKSALKKNITTLRKRVNEYGVSEPVIQQQGEDRIVLQLPGVQCSSCVKKTLSAVASLEFRLVDWKNSIEDALKGRVPIGSRLYYDRQDQPYLLKKRVIMNGQHISSAASGMDSESASAAVYINTNGVGAKRLSNVTRKNIGKPMAVVFIEQKPVVREVDGKEVVTYKKTEEVINVATIQDVLSRRFQITGLDSPKEAHELALLIRAGALVAPIRIIEERTIGPSLGQDNIDKGTLSVIVGLIMVVIFMAVWYKGFGLVANVALSVNLILIIAILSLLQATLTLPGIAGIVLTVGMAVDANVLIFERVREELRNGNSPQMSIHAGYEKALSTIADANITTLIAAVVLFIFGTGAIKGFAITLSIGILTSMFTAIMGTRAIINLFVSGKTIKTLSV</sequence>
<feature type="domain" description="SecDF P1 head subdomain" evidence="13">
    <location>
        <begin position="306"/>
        <end position="435"/>
    </location>
</feature>
<keyword evidence="7" id="KW-0811">Translocation</keyword>
<feature type="transmembrane region" description="Helical" evidence="9">
    <location>
        <begin position="580"/>
        <end position="604"/>
    </location>
</feature>
<feature type="transmembrane region" description="Helical" evidence="9">
    <location>
        <begin position="507"/>
        <end position="531"/>
    </location>
</feature>
<gene>
    <name evidence="14" type="ORF">MNBD_GAMMA23-2013</name>
</gene>
<dbReference type="HAMAP" id="MF_01463_B">
    <property type="entry name" value="SecD_B"/>
    <property type="match status" value="1"/>
</dbReference>
<evidence type="ECO:0000256" key="3">
    <source>
        <dbReference type="ARBA" id="ARBA00022475"/>
    </source>
</evidence>
<feature type="transmembrane region" description="Helical" evidence="9">
    <location>
        <begin position="457"/>
        <end position="476"/>
    </location>
</feature>
<protein>
    <submittedName>
        <fullName evidence="14">Protein translocase subunit SecD</fullName>
    </submittedName>
</protein>
<dbReference type="InterPro" id="IPR048634">
    <property type="entry name" value="SecD_SecF_C"/>
</dbReference>
<dbReference type="InterPro" id="IPR022813">
    <property type="entry name" value="SecD/SecF_arch_bac"/>
</dbReference>
<keyword evidence="6 9" id="KW-1133">Transmembrane helix</keyword>
<dbReference type="InterPro" id="IPR048631">
    <property type="entry name" value="SecD_1st"/>
</dbReference>
<dbReference type="GO" id="GO:0005886">
    <property type="term" value="C:plasma membrane"/>
    <property type="evidence" value="ECO:0007669"/>
    <property type="project" value="UniProtKB-SubCell"/>
</dbReference>
<dbReference type="Pfam" id="PF21760">
    <property type="entry name" value="SecD_1st"/>
    <property type="match status" value="1"/>
</dbReference>
<dbReference type="GO" id="GO:0006886">
    <property type="term" value="P:intracellular protein transport"/>
    <property type="evidence" value="ECO:0007669"/>
    <property type="project" value="InterPro"/>
</dbReference>
<proteinExistence type="inferred from homology"/>
<dbReference type="NCBIfam" id="TIGR00916">
    <property type="entry name" value="2A0604s01"/>
    <property type="match status" value="1"/>
</dbReference>
<dbReference type="AlphaFoldDB" id="A0A3B0ZIK7"/>
<dbReference type="NCBIfam" id="TIGR01129">
    <property type="entry name" value="secD"/>
    <property type="match status" value="1"/>
</dbReference>
<evidence type="ECO:0000256" key="7">
    <source>
        <dbReference type="ARBA" id="ARBA00023010"/>
    </source>
</evidence>
<name>A0A3B0ZIK7_9ZZZZ</name>
<feature type="domain" description="Protein export membrane protein SecD/SecF C-terminal" evidence="10">
    <location>
        <begin position="437"/>
        <end position="603"/>
    </location>
</feature>
<feature type="domain" description="SecD export protein N-terminal TM" evidence="11">
    <location>
        <begin position="2"/>
        <end position="103"/>
    </location>
</feature>
<evidence type="ECO:0000259" key="10">
    <source>
        <dbReference type="Pfam" id="PF02355"/>
    </source>
</evidence>
<dbReference type="InterPro" id="IPR001036">
    <property type="entry name" value="Acrflvin-R"/>
</dbReference>
<evidence type="ECO:0000313" key="14">
    <source>
        <dbReference type="EMBL" id="VAW93308.1"/>
    </source>
</evidence>
<evidence type="ECO:0000256" key="8">
    <source>
        <dbReference type="ARBA" id="ARBA00023136"/>
    </source>
</evidence>
<accession>A0A3B0ZIK7</accession>
<organism evidence="14">
    <name type="scientific">hydrothermal vent metagenome</name>
    <dbReference type="NCBI Taxonomy" id="652676"/>
    <lineage>
        <taxon>unclassified sequences</taxon>
        <taxon>metagenomes</taxon>
        <taxon>ecological metagenomes</taxon>
    </lineage>
</organism>
<feature type="transmembrane region" description="Helical" evidence="9">
    <location>
        <begin position="481"/>
        <end position="501"/>
    </location>
</feature>
<dbReference type="Pfam" id="PF22599">
    <property type="entry name" value="SecDF_P1_head"/>
    <property type="match status" value="1"/>
</dbReference>